<dbReference type="AlphaFoldDB" id="A0A4R3XXB5"/>
<proteinExistence type="predicted"/>
<dbReference type="Proteomes" id="UP000295367">
    <property type="component" value="Unassembled WGS sequence"/>
</dbReference>
<protein>
    <submittedName>
        <fullName evidence="1">Uncharacterized protein</fullName>
    </submittedName>
</protein>
<sequence length="236" mass="25822">MRPDEEFVGRALVEFFGGQTCASAADGDDPPDLYLTVGASRVGVEVTQLSQFTFEPDGTLDNRRTQDYFGLGLLDDLNARVGPSLPEGISLLLGLWVPVSNARRFRKRLIEWVAKVASAPENGFTQEREIEGSKTSISVISERPSGKKIVGFVVNKNSSADIGLNARLVLEDRIRTKSAICALLPQPLWLAVLNDYWLADADTYAVAGRHIKIGHYFERIFLVSDKGAVNELAIGA</sequence>
<keyword evidence="2" id="KW-1185">Reference proteome</keyword>
<evidence type="ECO:0000313" key="2">
    <source>
        <dbReference type="Proteomes" id="UP000295367"/>
    </source>
</evidence>
<dbReference type="OrthoDB" id="6223866at2"/>
<name>A0A4R3XXB5_9PROT</name>
<organism evidence="1 2">
    <name type="scientific">Sulfurirhabdus autotrophica</name>
    <dbReference type="NCBI Taxonomy" id="1706046"/>
    <lineage>
        <taxon>Bacteria</taxon>
        <taxon>Pseudomonadati</taxon>
        <taxon>Pseudomonadota</taxon>
        <taxon>Betaproteobacteria</taxon>
        <taxon>Nitrosomonadales</taxon>
        <taxon>Sulfuricellaceae</taxon>
        <taxon>Sulfurirhabdus</taxon>
    </lineage>
</organism>
<accession>A0A4R3XXB5</accession>
<reference evidence="1 2" key="1">
    <citation type="submission" date="2019-03" db="EMBL/GenBank/DDBJ databases">
        <title>Genomic Encyclopedia of Type Strains, Phase IV (KMG-IV): sequencing the most valuable type-strain genomes for metagenomic binning, comparative biology and taxonomic classification.</title>
        <authorList>
            <person name="Goeker M."/>
        </authorList>
    </citation>
    <scope>NUCLEOTIDE SEQUENCE [LARGE SCALE GENOMIC DNA]</scope>
    <source>
        <strain evidence="1 2">DSM 100309</strain>
    </source>
</reference>
<gene>
    <name evidence="1" type="ORF">EDC63_11837</name>
</gene>
<dbReference type="RefSeq" id="WP_124946461.1">
    <property type="nucleotide sequence ID" value="NZ_BHVT01000035.1"/>
</dbReference>
<dbReference type="EMBL" id="SMCO01000018">
    <property type="protein sequence ID" value="TCV82908.1"/>
    <property type="molecule type" value="Genomic_DNA"/>
</dbReference>
<evidence type="ECO:0000313" key="1">
    <source>
        <dbReference type="EMBL" id="TCV82908.1"/>
    </source>
</evidence>
<comment type="caution">
    <text evidence="1">The sequence shown here is derived from an EMBL/GenBank/DDBJ whole genome shotgun (WGS) entry which is preliminary data.</text>
</comment>